<evidence type="ECO:0000313" key="4">
    <source>
        <dbReference type="EMBL" id="KAE9262381.1"/>
    </source>
</evidence>
<gene>
    <name evidence="4" type="ORF">PF001_g32080</name>
    <name evidence="3" type="ORF">PF005_g33364</name>
    <name evidence="2" type="ORF">PF007_g32005</name>
    <name evidence="5" type="ORF">PF008_g23779</name>
</gene>
<evidence type="ECO:0000256" key="1">
    <source>
        <dbReference type="SAM" id="MobiDB-lite"/>
    </source>
</evidence>
<proteinExistence type="predicted"/>
<name>A0A6A4AUI6_9STRA</name>
<evidence type="ECO:0000313" key="5">
    <source>
        <dbReference type="EMBL" id="KAE9297311.1"/>
    </source>
</evidence>
<evidence type="ECO:0000313" key="6">
    <source>
        <dbReference type="Proteomes" id="UP000433483"/>
    </source>
</evidence>
<reference evidence="6 7" key="1">
    <citation type="submission" date="2018-08" db="EMBL/GenBank/DDBJ databases">
        <title>Genomic investigation of the strawberry pathogen Phytophthora fragariae indicates pathogenicity is determined by transcriptional variation in three key races.</title>
        <authorList>
            <person name="Adams T.M."/>
            <person name="Armitage A.D."/>
            <person name="Sobczyk M.K."/>
            <person name="Bates H.J."/>
            <person name="Dunwell J.M."/>
            <person name="Nellist C.F."/>
            <person name="Harrison R.J."/>
        </authorList>
    </citation>
    <scope>NUCLEOTIDE SEQUENCE [LARGE SCALE GENOMIC DNA]</scope>
    <source>
        <strain evidence="4 7">A4</strain>
        <strain evidence="3 6">NOV-27</strain>
        <strain evidence="2 8">NOV-71</strain>
        <strain evidence="5 9">NOV-77</strain>
    </source>
</reference>
<evidence type="ECO:0000313" key="2">
    <source>
        <dbReference type="EMBL" id="KAE9056408.1"/>
    </source>
</evidence>
<dbReference type="AlphaFoldDB" id="A0A6A4AUI6"/>
<dbReference type="EMBL" id="QXGE01008118">
    <property type="protein sequence ID" value="KAE9262381.1"/>
    <property type="molecule type" value="Genomic_DNA"/>
</dbReference>
<dbReference type="EMBL" id="QXFZ01007858">
    <property type="protein sequence ID" value="KAE9056408.1"/>
    <property type="molecule type" value="Genomic_DNA"/>
</dbReference>
<keyword evidence="6" id="KW-1185">Reference proteome</keyword>
<protein>
    <submittedName>
        <fullName evidence="4">Uncharacterized protein</fullName>
    </submittedName>
</protein>
<evidence type="ECO:0000313" key="7">
    <source>
        <dbReference type="Proteomes" id="UP000437068"/>
    </source>
</evidence>
<evidence type="ECO:0000313" key="3">
    <source>
        <dbReference type="EMBL" id="KAE9155509.1"/>
    </source>
</evidence>
<evidence type="ECO:0000313" key="8">
    <source>
        <dbReference type="Proteomes" id="UP000441208"/>
    </source>
</evidence>
<dbReference type="Proteomes" id="UP000441208">
    <property type="component" value="Unassembled WGS sequence"/>
</dbReference>
<feature type="region of interest" description="Disordered" evidence="1">
    <location>
        <begin position="92"/>
        <end position="118"/>
    </location>
</feature>
<dbReference type="Proteomes" id="UP000437068">
    <property type="component" value="Unassembled WGS sequence"/>
</dbReference>
<comment type="caution">
    <text evidence="4">The sequence shown here is derived from an EMBL/GenBank/DDBJ whole genome shotgun (WGS) entry which is preliminary data.</text>
</comment>
<accession>A0A6A4AUI6</accession>
<sequence>MPPTCRVLLLMVAADGSPMRDFCYAADLPSVAADGCCRRRSHERLLLCRRLAKCCHALLLPNVAAGGGPMGDLCHAADLPSVAADGCCRRRSQEGPLPCRRLKPGRPRRMQWHSRTPP</sequence>
<organism evidence="4 7">
    <name type="scientific">Phytophthora fragariae</name>
    <dbReference type="NCBI Taxonomy" id="53985"/>
    <lineage>
        <taxon>Eukaryota</taxon>
        <taxon>Sar</taxon>
        <taxon>Stramenopiles</taxon>
        <taxon>Oomycota</taxon>
        <taxon>Peronosporomycetes</taxon>
        <taxon>Peronosporales</taxon>
        <taxon>Peronosporaceae</taxon>
        <taxon>Phytophthora</taxon>
    </lineage>
</organism>
<dbReference type="Proteomes" id="UP000433483">
    <property type="component" value="Unassembled WGS sequence"/>
</dbReference>
<dbReference type="EMBL" id="QXGB01010599">
    <property type="protein sequence ID" value="KAE9155509.1"/>
    <property type="molecule type" value="Genomic_DNA"/>
</dbReference>
<evidence type="ECO:0000313" key="9">
    <source>
        <dbReference type="Proteomes" id="UP000486351"/>
    </source>
</evidence>
<dbReference type="OrthoDB" id="10585937at2759"/>
<dbReference type="Proteomes" id="UP000486351">
    <property type="component" value="Unassembled WGS sequence"/>
</dbReference>
<dbReference type="EMBL" id="QXFY01002448">
    <property type="protein sequence ID" value="KAE9297311.1"/>
    <property type="molecule type" value="Genomic_DNA"/>
</dbReference>
<feature type="compositionally biased region" description="Basic residues" evidence="1">
    <location>
        <begin position="100"/>
        <end position="112"/>
    </location>
</feature>